<sequence length="392" mass="39110">MALSTRTALMAIPIARALTAVILTATVLAVPAPAAARASPPTWRWPLDGRPRILRRFAPPPEPWLAGHRGVDLAAPAAVPVLAAGAGTVRFAGPVGGRGVVTVEHAGGLRTTYVPVTSSLAQGQSVEQGAKLGVLESPTDHCQEPCLHWGLLRGTRYLDPLLLLGHAPIRLLPFWQADSTASPEPGHHGSPPPSDLRTTPPPSATAVTAASPQGRWAAIPLQQAPAATATAAPIPPAPAAIATAAPVPPALAAIPTAAPVPPALAAIPTAAPVPPALAAIPTAAPVPPALAASRTSAPVPPALTASRTTTPSPPALTASWTTASPPALTARTTASPSATSATATAARPVHEALPPSPPAPFPTRSASATPVESAIALSALLGGFLLLNLATT</sequence>
<evidence type="ECO:0000256" key="1">
    <source>
        <dbReference type="ARBA" id="ARBA00022729"/>
    </source>
</evidence>
<dbReference type="PANTHER" id="PTHR21666">
    <property type="entry name" value="PEPTIDASE-RELATED"/>
    <property type="match status" value="1"/>
</dbReference>
<dbReference type="Proteomes" id="UP000295258">
    <property type="component" value="Unassembled WGS sequence"/>
</dbReference>
<dbReference type="GO" id="GO:0004222">
    <property type="term" value="F:metalloendopeptidase activity"/>
    <property type="evidence" value="ECO:0007669"/>
    <property type="project" value="TreeGrafter"/>
</dbReference>
<dbReference type="CDD" id="cd12797">
    <property type="entry name" value="M23_peptidase"/>
    <property type="match status" value="1"/>
</dbReference>
<proteinExistence type="predicted"/>
<dbReference type="AlphaFoldDB" id="A0A4R4U0A2"/>
<dbReference type="Gene3D" id="2.70.70.10">
    <property type="entry name" value="Glucose Permease (Domain IIA)"/>
    <property type="match status" value="1"/>
</dbReference>
<dbReference type="PANTHER" id="PTHR21666:SF289">
    <property type="entry name" value="L-ALA--D-GLU ENDOPEPTIDASE"/>
    <property type="match status" value="1"/>
</dbReference>
<dbReference type="InterPro" id="IPR011055">
    <property type="entry name" value="Dup_hybrid_motif"/>
</dbReference>
<dbReference type="InterPro" id="IPR050570">
    <property type="entry name" value="Cell_wall_metabolism_enzyme"/>
</dbReference>
<organism evidence="4 5">
    <name type="scientific">Nonomuraea deserti</name>
    <dbReference type="NCBI Taxonomy" id="1848322"/>
    <lineage>
        <taxon>Bacteria</taxon>
        <taxon>Bacillati</taxon>
        <taxon>Actinomycetota</taxon>
        <taxon>Actinomycetes</taxon>
        <taxon>Streptosporangiales</taxon>
        <taxon>Streptosporangiaceae</taxon>
        <taxon>Nonomuraea</taxon>
    </lineage>
</organism>
<keyword evidence="5" id="KW-1185">Reference proteome</keyword>
<keyword evidence="1" id="KW-0732">Signal</keyword>
<dbReference type="Pfam" id="PF01551">
    <property type="entry name" value="Peptidase_M23"/>
    <property type="match status" value="1"/>
</dbReference>
<reference evidence="4 5" key="1">
    <citation type="submission" date="2019-03" db="EMBL/GenBank/DDBJ databases">
        <title>Draft genome sequences of novel Actinobacteria.</title>
        <authorList>
            <person name="Sahin N."/>
            <person name="Ay H."/>
            <person name="Saygin H."/>
        </authorList>
    </citation>
    <scope>NUCLEOTIDE SEQUENCE [LARGE SCALE GENOMIC DNA]</scope>
    <source>
        <strain evidence="4 5">KC310</strain>
    </source>
</reference>
<dbReference type="EMBL" id="SMKO01000417">
    <property type="protein sequence ID" value="TDC81864.1"/>
    <property type="molecule type" value="Genomic_DNA"/>
</dbReference>
<feature type="region of interest" description="Disordered" evidence="2">
    <location>
        <begin position="291"/>
        <end position="366"/>
    </location>
</feature>
<evidence type="ECO:0000256" key="2">
    <source>
        <dbReference type="SAM" id="MobiDB-lite"/>
    </source>
</evidence>
<dbReference type="SUPFAM" id="SSF51261">
    <property type="entry name" value="Duplicated hybrid motif"/>
    <property type="match status" value="1"/>
</dbReference>
<accession>A0A4R4U0A2</accession>
<dbReference type="InterPro" id="IPR016047">
    <property type="entry name" value="M23ase_b-sheet_dom"/>
</dbReference>
<evidence type="ECO:0000313" key="5">
    <source>
        <dbReference type="Proteomes" id="UP000295258"/>
    </source>
</evidence>
<evidence type="ECO:0000259" key="3">
    <source>
        <dbReference type="Pfam" id="PF01551"/>
    </source>
</evidence>
<feature type="non-terminal residue" evidence="4">
    <location>
        <position position="392"/>
    </location>
</feature>
<comment type="caution">
    <text evidence="4">The sequence shown here is derived from an EMBL/GenBank/DDBJ whole genome shotgun (WGS) entry which is preliminary data.</text>
</comment>
<feature type="domain" description="M23ase beta-sheet core" evidence="3">
    <location>
        <begin position="67"/>
        <end position="160"/>
    </location>
</feature>
<feature type="region of interest" description="Disordered" evidence="2">
    <location>
        <begin position="180"/>
        <end position="211"/>
    </location>
</feature>
<protein>
    <submittedName>
        <fullName evidence="4">M23 family metallopeptidase</fullName>
    </submittedName>
</protein>
<feature type="compositionally biased region" description="Low complexity" evidence="2">
    <location>
        <begin position="302"/>
        <end position="347"/>
    </location>
</feature>
<feature type="compositionally biased region" description="Pro residues" evidence="2">
    <location>
        <begin position="190"/>
        <end position="203"/>
    </location>
</feature>
<gene>
    <name evidence="4" type="ORF">E1292_50445</name>
</gene>
<evidence type="ECO:0000313" key="4">
    <source>
        <dbReference type="EMBL" id="TDC81864.1"/>
    </source>
</evidence>
<name>A0A4R4U0A2_9ACTN</name>